<evidence type="ECO:0000259" key="1">
    <source>
        <dbReference type="PROSITE" id="PS51462"/>
    </source>
</evidence>
<reference evidence="2 3" key="2">
    <citation type="submission" date="2020-06" db="EMBL/GenBank/DDBJ databases">
        <title>Ramlibacter rhizophilus sp. nov., isolated from rhizosphere soil of national flower Mugunghwa from South Korea.</title>
        <authorList>
            <person name="Zheng-Fei Y."/>
            <person name="Huan T."/>
        </authorList>
    </citation>
    <scope>NUCLEOTIDE SEQUENCE [LARGE SCALE GENOMIC DNA]</scope>
    <source>
        <strain evidence="2 3">B156</strain>
    </source>
</reference>
<name>A0A849KD98_9BURK</name>
<dbReference type="EMBL" id="JABFCS010000002">
    <property type="protein sequence ID" value="NNU45340.1"/>
    <property type="molecule type" value="Genomic_DNA"/>
</dbReference>
<sequence length="264" mass="28299">MTRLQPAPAWRDRLRAAAHAPPLRPRVPLWCAGERIGSVEPDLFGRAGLAAGAVLRADAARGGWMLEGEPTASLAHIAEVLRDTGLAHAWRDEQLAVRGDGGTLVGTVERAAVRPLGIATHAVHLTAVDDAGQVWLQQRAFDKPTDPGLWDTLVGGMVPASDSVEQALERETWEEAGLRVPQLRELRHGGRVTTQRPFAELAHGYVVEALDWYAARLPAGVVPANQDGEVAGFRVMAADELTQRLEAGEFTVDAALILLAAYGA</sequence>
<dbReference type="InterPro" id="IPR000086">
    <property type="entry name" value="NUDIX_hydrolase_dom"/>
</dbReference>
<dbReference type="PROSITE" id="PS51462">
    <property type="entry name" value="NUDIX"/>
    <property type="match status" value="1"/>
</dbReference>
<comment type="caution">
    <text evidence="2">The sequence shown here is derived from an EMBL/GenBank/DDBJ whole genome shotgun (WGS) entry which is preliminary data.</text>
</comment>
<gene>
    <name evidence="2" type="ORF">HK415_22555</name>
</gene>
<organism evidence="2 3">
    <name type="scientific">Ramlibacter montanisoli</name>
    <dbReference type="NCBI Taxonomy" id="2732512"/>
    <lineage>
        <taxon>Bacteria</taxon>
        <taxon>Pseudomonadati</taxon>
        <taxon>Pseudomonadota</taxon>
        <taxon>Betaproteobacteria</taxon>
        <taxon>Burkholderiales</taxon>
        <taxon>Comamonadaceae</taxon>
        <taxon>Ramlibacter</taxon>
    </lineage>
</organism>
<dbReference type="CDD" id="cd03676">
    <property type="entry name" value="NUDIX_Tnr3_like"/>
    <property type="match status" value="1"/>
</dbReference>
<dbReference type="InterPro" id="IPR015797">
    <property type="entry name" value="NUDIX_hydrolase-like_dom_sf"/>
</dbReference>
<protein>
    <submittedName>
        <fullName evidence="2">NUDIX domain-containing protein</fullName>
    </submittedName>
</protein>
<dbReference type="Pfam" id="PF00293">
    <property type="entry name" value="NUDIX"/>
    <property type="match status" value="1"/>
</dbReference>
<dbReference type="SUPFAM" id="SSF55811">
    <property type="entry name" value="Nudix"/>
    <property type="match status" value="1"/>
</dbReference>
<accession>A0A849KD98</accession>
<dbReference type="AlphaFoldDB" id="A0A849KD98"/>
<dbReference type="Proteomes" id="UP000552954">
    <property type="component" value="Unassembled WGS sequence"/>
</dbReference>
<proteinExistence type="predicted"/>
<keyword evidence="3" id="KW-1185">Reference proteome</keyword>
<reference evidence="2 3" key="1">
    <citation type="submission" date="2020-05" db="EMBL/GenBank/DDBJ databases">
        <authorList>
            <person name="Khan S.A."/>
            <person name="Jeon C.O."/>
            <person name="Chun B.H."/>
        </authorList>
    </citation>
    <scope>NUCLEOTIDE SEQUENCE [LARGE SCALE GENOMIC DNA]</scope>
    <source>
        <strain evidence="2 3">B156</strain>
    </source>
</reference>
<evidence type="ECO:0000313" key="2">
    <source>
        <dbReference type="EMBL" id="NNU45340.1"/>
    </source>
</evidence>
<dbReference type="GO" id="GO:0003824">
    <property type="term" value="F:catalytic activity"/>
    <property type="evidence" value="ECO:0007669"/>
    <property type="project" value="UniProtKB-ARBA"/>
</dbReference>
<feature type="domain" description="Nudix hydrolase" evidence="1">
    <location>
        <begin position="115"/>
        <end position="258"/>
    </location>
</feature>
<dbReference type="RefSeq" id="WP_171563651.1">
    <property type="nucleotide sequence ID" value="NZ_JABFCS010000002.1"/>
</dbReference>
<dbReference type="Gene3D" id="3.90.79.10">
    <property type="entry name" value="Nucleoside Triphosphate Pyrophosphohydrolase"/>
    <property type="match status" value="1"/>
</dbReference>
<evidence type="ECO:0000313" key="3">
    <source>
        <dbReference type="Proteomes" id="UP000552954"/>
    </source>
</evidence>